<accession>A0ABS3YM26</accession>
<evidence type="ECO:0008006" key="3">
    <source>
        <dbReference type="Google" id="ProtNLM"/>
    </source>
</evidence>
<sequence length="100" mass="11312">MEPQYEIIVSMRLPEGYVEAGRFNITGGYEAAVDLFSQLNGEVITESLAPIRFDLLEIKDTLSTVLQTRFAVLCEASENCKVILRETFRILMLKPVTNIQ</sequence>
<evidence type="ECO:0000313" key="2">
    <source>
        <dbReference type="Proteomes" id="UP000677244"/>
    </source>
</evidence>
<gene>
    <name evidence="1" type="ORF">J7I42_01375</name>
</gene>
<name>A0ABS3YM26_9BACT</name>
<keyword evidence="2" id="KW-1185">Reference proteome</keyword>
<organism evidence="1 2">
    <name type="scientific">Niastella soli</name>
    <dbReference type="NCBI Taxonomy" id="2821487"/>
    <lineage>
        <taxon>Bacteria</taxon>
        <taxon>Pseudomonadati</taxon>
        <taxon>Bacteroidota</taxon>
        <taxon>Chitinophagia</taxon>
        <taxon>Chitinophagales</taxon>
        <taxon>Chitinophagaceae</taxon>
        <taxon>Niastella</taxon>
    </lineage>
</organism>
<reference evidence="1 2" key="1">
    <citation type="submission" date="2021-03" db="EMBL/GenBank/DDBJ databases">
        <title>Assistant Professor.</title>
        <authorList>
            <person name="Huq M.A."/>
        </authorList>
    </citation>
    <scope>NUCLEOTIDE SEQUENCE [LARGE SCALE GENOMIC DNA]</scope>
    <source>
        <strain evidence="1 2">MAH-29</strain>
    </source>
</reference>
<dbReference type="RefSeq" id="WP_209136978.1">
    <property type="nucleotide sequence ID" value="NZ_JAGHKO010000001.1"/>
</dbReference>
<dbReference type="EMBL" id="JAGHKO010000001">
    <property type="protein sequence ID" value="MBO9198894.1"/>
    <property type="molecule type" value="Genomic_DNA"/>
</dbReference>
<proteinExistence type="predicted"/>
<dbReference type="Proteomes" id="UP000677244">
    <property type="component" value="Unassembled WGS sequence"/>
</dbReference>
<evidence type="ECO:0000313" key="1">
    <source>
        <dbReference type="EMBL" id="MBO9198894.1"/>
    </source>
</evidence>
<comment type="caution">
    <text evidence="1">The sequence shown here is derived from an EMBL/GenBank/DDBJ whole genome shotgun (WGS) entry which is preliminary data.</text>
</comment>
<protein>
    <recommendedName>
        <fullName evidence="3">Thiamine-binding protein domain-containing protein</fullName>
    </recommendedName>
</protein>